<dbReference type="PANTHER" id="PTHR33789">
    <property type="entry name" value="LACHRYMATORY-FACTOR SYNTHASE"/>
    <property type="match status" value="1"/>
</dbReference>
<dbReference type="Pfam" id="PF10604">
    <property type="entry name" value="Polyketide_cyc2"/>
    <property type="match status" value="1"/>
</dbReference>
<dbReference type="InterPro" id="IPR023393">
    <property type="entry name" value="START-like_dom_sf"/>
</dbReference>
<dbReference type="EMBL" id="JAATIQ010000085">
    <property type="protein sequence ID" value="KAF4385453.1"/>
    <property type="molecule type" value="Genomic_DNA"/>
</dbReference>
<evidence type="ECO:0008006" key="3">
    <source>
        <dbReference type="Google" id="ProtNLM"/>
    </source>
</evidence>
<evidence type="ECO:0000313" key="1">
    <source>
        <dbReference type="EMBL" id="KAF4385453.1"/>
    </source>
</evidence>
<reference evidence="1 2" key="1">
    <citation type="journal article" date="2020" name="bioRxiv">
        <title>Sequence and annotation of 42 cannabis genomes reveals extensive copy number variation in cannabinoid synthesis and pathogen resistance genes.</title>
        <authorList>
            <person name="Mckernan K.J."/>
            <person name="Helbert Y."/>
            <person name="Kane L.T."/>
            <person name="Ebling H."/>
            <person name="Zhang L."/>
            <person name="Liu B."/>
            <person name="Eaton Z."/>
            <person name="Mclaughlin S."/>
            <person name="Kingan S."/>
            <person name="Baybayan P."/>
            <person name="Concepcion G."/>
            <person name="Jordan M."/>
            <person name="Riva A."/>
            <person name="Barbazuk W."/>
            <person name="Harkins T."/>
        </authorList>
    </citation>
    <scope>NUCLEOTIDE SEQUENCE [LARGE SCALE GENOMIC DNA]</scope>
    <source>
        <strain evidence="2">cv. Jamaican Lion 4</strain>
        <tissue evidence="1">Leaf</tissue>
    </source>
</reference>
<dbReference type="PANTHER" id="PTHR33789:SF15">
    <property type="entry name" value="LACHRYMATORY-FACTOR SYNTHASE"/>
    <property type="match status" value="1"/>
</dbReference>
<dbReference type="FunFam" id="3.30.530.20:FF:000064">
    <property type="entry name" value="Lachrymatory-factor synthase"/>
    <property type="match status" value="1"/>
</dbReference>
<name>A0A7J6GR99_CANSA</name>
<organism evidence="1 2">
    <name type="scientific">Cannabis sativa</name>
    <name type="common">Hemp</name>
    <name type="synonym">Marijuana</name>
    <dbReference type="NCBI Taxonomy" id="3483"/>
    <lineage>
        <taxon>Eukaryota</taxon>
        <taxon>Viridiplantae</taxon>
        <taxon>Streptophyta</taxon>
        <taxon>Embryophyta</taxon>
        <taxon>Tracheophyta</taxon>
        <taxon>Spermatophyta</taxon>
        <taxon>Magnoliopsida</taxon>
        <taxon>eudicotyledons</taxon>
        <taxon>Gunneridae</taxon>
        <taxon>Pentapetalae</taxon>
        <taxon>rosids</taxon>
        <taxon>fabids</taxon>
        <taxon>Rosales</taxon>
        <taxon>Cannabaceae</taxon>
        <taxon>Cannabis</taxon>
    </lineage>
</organism>
<dbReference type="InterPro" id="IPR053249">
    <property type="entry name" value="LFS"/>
</dbReference>
<dbReference type="Gene3D" id="3.30.530.20">
    <property type="match status" value="1"/>
</dbReference>
<dbReference type="InterPro" id="IPR019587">
    <property type="entry name" value="Polyketide_cyclase/dehydratase"/>
</dbReference>
<evidence type="ECO:0000313" key="2">
    <source>
        <dbReference type="Proteomes" id="UP000583929"/>
    </source>
</evidence>
<dbReference type="CDD" id="cd07821">
    <property type="entry name" value="PYR_PYL_RCAR_like"/>
    <property type="match status" value="1"/>
</dbReference>
<dbReference type="GO" id="GO:0004864">
    <property type="term" value="F:protein phosphatase inhibitor activity"/>
    <property type="evidence" value="ECO:0007669"/>
    <property type="project" value="UniProtKB-ARBA"/>
</dbReference>
<keyword evidence="2" id="KW-1185">Reference proteome</keyword>
<protein>
    <recommendedName>
        <fullName evidence="3">Lachrymatory-factor synthase</fullName>
    </recommendedName>
</protein>
<sequence length="287" mass="32456">MIRNATVEQIWPLLADFFNFNKWFPTLATCQGIHGTNGEVGCIRYCSGFSIPPNNVDDQISSTPISWSKERLTAIDHDQHSLSYEILESNIGFQSYVSTFRIYAGGSECRDCVIEWSFTVDPVEGLAFDDLVRKYDVGLQRMAQRMEASFENFQPPQLIYRSVGMTLMSQSVGRNDSHISVCRSRGLISQLIGRDDSQLVNWDDSYLSRSIGMTLISQSVGRDDSYLSRSFSVTLISQSIDRDDSHISISRQDDSYPSQLVRVTLISQLVSRDDSYFSRSVRMALVS</sequence>
<accession>A0A7J6GR99</accession>
<gene>
    <name evidence="1" type="ORF">G4B88_005785</name>
</gene>
<dbReference type="Proteomes" id="UP000583929">
    <property type="component" value="Unassembled WGS sequence"/>
</dbReference>
<dbReference type="AlphaFoldDB" id="A0A7J6GR99"/>
<comment type="caution">
    <text evidence="1">The sequence shown here is derived from an EMBL/GenBank/DDBJ whole genome shotgun (WGS) entry which is preliminary data.</text>
</comment>
<dbReference type="SUPFAM" id="SSF55961">
    <property type="entry name" value="Bet v1-like"/>
    <property type="match status" value="1"/>
</dbReference>
<proteinExistence type="predicted"/>